<organism evidence="1">
    <name type="scientific">Ixodes ricinus</name>
    <name type="common">Common tick</name>
    <name type="synonym">Acarus ricinus</name>
    <dbReference type="NCBI Taxonomy" id="34613"/>
    <lineage>
        <taxon>Eukaryota</taxon>
        <taxon>Metazoa</taxon>
        <taxon>Ecdysozoa</taxon>
        <taxon>Arthropoda</taxon>
        <taxon>Chelicerata</taxon>
        <taxon>Arachnida</taxon>
        <taxon>Acari</taxon>
        <taxon>Parasitiformes</taxon>
        <taxon>Ixodida</taxon>
        <taxon>Ixodoidea</taxon>
        <taxon>Ixodidae</taxon>
        <taxon>Ixodinae</taxon>
        <taxon>Ixodes</taxon>
    </lineage>
</organism>
<reference evidence="1" key="1">
    <citation type="submission" date="2019-12" db="EMBL/GenBank/DDBJ databases">
        <title>An insight into the sialome of adult female Ixodes ricinus ticks feeding for 6 days.</title>
        <authorList>
            <person name="Perner J."/>
            <person name="Ribeiro J.M.C."/>
        </authorList>
    </citation>
    <scope>NUCLEOTIDE SEQUENCE</scope>
    <source>
        <strain evidence="1">Semi-engorged</strain>
        <tissue evidence="1">Salivary glands</tissue>
    </source>
</reference>
<dbReference type="EMBL" id="GIFC01001854">
    <property type="protein sequence ID" value="MXU83937.1"/>
    <property type="molecule type" value="Transcribed_RNA"/>
</dbReference>
<sequence length="78" mass="8831">MCEPAFWSLAIHITTVVGHKPIPEYSVLPRMSAEALIVPSRSRVLTQFSCPIHEPRSTVVRWVVSIPQLSHQALRRTD</sequence>
<accession>A0A6B0U3Z1</accession>
<protein>
    <submittedName>
        <fullName evidence="1">Uncharacterized protein</fullName>
    </submittedName>
</protein>
<dbReference type="AlphaFoldDB" id="A0A6B0U3Z1"/>
<evidence type="ECO:0000313" key="1">
    <source>
        <dbReference type="EMBL" id="MXU83937.1"/>
    </source>
</evidence>
<proteinExistence type="predicted"/>
<name>A0A6B0U3Z1_IXORI</name>